<evidence type="ECO:0000259" key="6">
    <source>
        <dbReference type="Pfam" id="PF08170"/>
    </source>
</evidence>
<gene>
    <name evidence="7" type="ORF">ACHAWO_002906</name>
</gene>
<sequence>MAPTKRSRASTGTDAAKKQAEYKRRRKKDQDYSKHAFLDASATVHAGLFAARRLPEIKSLWRGLVDDAIESGSSGVRKVGHSGGGKISCRHLRRRTGSHRPRRRHRFPRGDYGRKTSTDDDGLEIDSEPNSVDVEVLVSRSNAIASGNENADSKQPSTKKRQNESKPRCRRARRKPALLKAVHSRWWSPSELHPNPTYVAENHKWLPTHHWHTKRFHIASLFGWIVPLVHCNRGSRASLRLARDRCTIQDATWEISGCALVLRVGTDGNSTNPVLHVECFLRRICGSDSSVLTDEKVLCGDKLGNGLVYEIDSFPLKLVGPASFLFARNGDSRSVSIMVHPSICSKVQSLLETLISDSGGSNTSLSVKPVSLLRIRGSSSLSTLVDVLSMESQMLMHSGENIEADIDSDTISNHGLVVSFETDQSSTQWKRLSCGGYFSSDLNPNNITIQCQQPNGHVFGKSLPHNAACSGFDIFCHPSMASSLFQAFVMKGACAIGLTEDARAQNEAVPPLPVFPRDFPDTDIGRCYWELSRTEREQDEYKSFIDWIVVRTCLEAPSGRMSTSLKWVLKHHSEQQKKSTVVHQCEAENNSPQELLVRRVKTLGQSYSMIQWNGLIPSFQSDDISVLCVRGSFCDPFLAILRNYGKFKSCHSDTTKKHKHRRQYNAIVKASRLSKSQAEAHFSLCNNLLDALSLPAVLRCEITCFGKGTLEPGDLLFPLENIAAANGGSENKERDSMAPLGVVAAGAFSPSRGTYYGVGFVGASRFIEALMHCTVDGMGMKGIDGCPKMMLKVHLRKVSPDCAGRQALLSLLL</sequence>
<evidence type="ECO:0000313" key="7">
    <source>
        <dbReference type="EMBL" id="KAL3773323.1"/>
    </source>
</evidence>
<feature type="region of interest" description="Disordered" evidence="4">
    <location>
        <begin position="143"/>
        <end position="174"/>
    </location>
</feature>
<dbReference type="Proteomes" id="UP001530400">
    <property type="component" value="Unassembled WGS sequence"/>
</dbReference>
<dbReference type="InterPro" id="IPR039182">
    <property type="entry name" value="Pop1"/>
</dbReference>
<dbReference type="EMBL" id="JALLPJ020001238">
    <property type="protein sequence ID" value="KAL3773323.1"/>
    <property type="molecule type" value="Genomic_DNA"/>
</dbReference>
<organism evidence="7 8">
    <name type="scientific">Cyclotella atomus</name>
    <dbReference type="NCBI Taxonomy" id="382360"/>
    <lineage>
        <taxon>Eukaryota</taxon>
        <taxon>Sar</taxon>
        <taxon>Stramenopiles</taxon>
        <taxon>Ochrophyta</taxon>
        <taxon>Bacillariophyta</taxon>
        <taxon>Coscinodiscophyceae</taxon>
        <taxon>Thalassiosirophycidae</taxon>
        <taxon>Stephanodiscales</taxon>
        <taxon>Stephanodiscaceae</taxon>
        <taxon>Cyclotella</taxon>
    </lineage>
</organism>
<proteinExistence type="predicted"/>
<evidence type="ECO:0000259" key="5">
    <source>
        <dbReference type="Pfam" id="PF06978"/>
    </source>
</evidence>
<keyword evidence="2" id="KW-0819">tRNA processing</keyword>
<dbReference type="AlphaFoldDB" id="A0ABD3NB99"/>
<evidence type="ECO:0000256" key="4">
    <source>
        <dbReference type="SAM" id="MobiDB-lite"/>
    </source>
</evidence>
<dbReference type="Pfam" id="PF06978">
    <property type="entry name" value="POP1_N"/>
    <property type="match status" value="1"/>
</dbReference>
<feature type="compositionally biased region" description="Polar residues" evidence="4">
    <location>
        <begin position="143"/>
        <end position="156"/>
    </location>
</feature>
<feature type="domain" description="POPLD" evidence="6">
    <location>
        <begin position="471"/>
        <end position="539"/>
    </location>
</feature>
<dbReference type="InterPro" id="IPR009723">
    <property type="entry name" value="Pop1_N"/>
</dbReference>
<dbReference type="PANTHER" id="PTHR22731:SF3">
    <property type="entry name" value="RIBONUCLEASES P_MRP PROTEIN SUBUNIT POP1"/>
    <property type="match status" value="1"/>
</dbReference>
<reference evidence="7 8" key="1">
    <citation type="submission" date="2024-10" db="EMBL/GenBank/DDBJ databases">
        <title>Updated reference genomes for cyclostephanoid diatoms.</title>
        <authorList>
            <person name="Roberts W.R."/>
            <person name="Alverson A.J."/>
        </authorList>
    </citation>
    <scope>NUCLEOTIDE SEQUENCE [LARGE SCALE GENOMIC DNA]</scope>
    <source>
        <strain evidence="7 8">AJA010-31</strain>
    </source>
</reference>
<dbReference type="PANTHER" id="PTHR22731">
    <property type="entry name" value="RIBONUCLEASES P/MRP PROTEIN SUBUNIT POP1"/>
    <property type="match status" value="1"/>
</dbReference>
<dbReference type="GO" id="GO:0005634">
    <property type="term" value="C:nucleus"/>
    <property type="evidence" value="ECO:0007669"/>
    <property type="project" value="UniProtKB-SubCell"/>
</dbReference>
<evidence type="ECO:0008006" key="9">
    <source>
        <dbReference type="Google" id="ProtNLM"/>
    </source>
</evidence>
<comment type="caution">
    <text evidence="7">The sequence shown here is derived from an EMBL/GenBank/DDBJ whole genome shotgun (WGS) entry which is preliminary data.</text>
</comment>
<keyword evidence="8" id="KW-1185">Reference proteome</keyword>
<name>A0ABD3NB99_9STRA</name>
<feature type="compositionally biased region" description="Basic and acidic residues" evidence="4">
    <location>
        <begin position="15"/>
        <end position="33"/>
    </location>
</feature>
<feature type="compositionally biased region" description="Basic and acidic residues" evidence="4">
    <location>
        <begin position="108"/>
        <end position="118"/>
    </location>
</feature>
<dbReference type="GO" id="GO:0008033">
    <property type="term" value="P:tRNA processing"/>
    <property type="evidence" value="ECO:0007669"/>
    <property type="project" value="UniProtKB-KW"/>
</dbReference>
<accession>A0ABD3NB99</accession>
<comment type="subcellular location">
    <subcellularLocation>
        <location evidence="1">Nucleus</location>
    </subcellularLocation>
</comment>
<evidence type="ECO:0000313" key="8">
    <source>
        <dbReference type="Proteomes" id="UP001530400"/>
    </source>
</evidence>
<feature type="region of interest" description="Disordered" evidence="4">
    <location>
        <begin position="1"/>
        <end position="33"/>
    </location>
</feature>
<evidence type="ECO:0000256" key="1">
    <source>
        <dbReference type="ARBA" id="ARBA00004123"/>
    </source>
</evidence>
<dbReference type="InterPro" id="IPR012590">
    <property type="entry name" value="POPLD_dom"/>
</dbReference>
<feature type="compositionally biased region" description="Basic residues" evidence="4">
    <location>
        <begin position="88"/>
        <end position="107"/>
    </location>
</feature>
<keyword evidence="3" id="KW-0539">Nucleus</keyword>
<evidence type="ECO:0000256" key="3">
    <source>
        <dbReference type="ARBA" id="ARBA00023242"/>
    </source>
</evidence>
<feature type="region of interest" description="Disordered" evidence="4">
    <location>
        <begin position="73"/>
        <end position="127"/>
    </location>
</feature>
<evidence type="ECO:0000256" key="2">
    <source>
        <dbReference type="ARBA" id="ARBA00022694"/>
    </source>
</evidence>
<dbReference type="Pfam" id="PF08170">
    <property type="entry name" value="POPLD"/>
    <property type="match status" value="1"/>
</dbReference>
<protein>
    <recommendedName>
        <fullName evidence="9">Pop1 N-terminal domain-containing protein</fullName>
    </recommendedName>
</protein>
<feature type="domain" description="Pop1 N-terminal" evidence="5">
    <location>
        <begin position="90"/>
        <end position="252"/>
    </location>
</feature>